<feature type="transmembrane region" description="Helical" evidence="2">
    <location>
        <begin position="293"/>
        <end position="312"/>
    </location>
</feature>
<feature type="region of interest" description="Disordered" evidence="1">
    <location>
        <begin position="531"/>
        <end position="552"/>
    </location>
</feature>
<protein>
    <recommendedName>
        <fullName evidence="3">Fungal lipase-type domain-containing protein</fullName>
    </recommendedName>
</protein>
<keyword evidence="2" id="KW-0812">Transmembrane</keyword>
<name>A0AA36MNE1_9DINO</name>
<dbReference type="Proteomes" id="UP001178507">
    <property type="component" value="Unassembled WGS sequence"/>
</dbReference>
<sequence>MARWLATFCRWLWSGWVRVDERSPSFSYFLLFLRIYHVWCMLLGLFMALTVLMQVTLTMYIELMSNSWMSAEENSGFALLAACLASLLLLNAGTRLCYSAVWLIRDAWREDSFLAFRSLVLLEPLHMRLGVPLKEFESPGAWRKDLLVQILICAPLDVLPLVFALLGGDSAGFACLALVAFLEVLVFWIFEVVDDFRCKKRAVLQLRHTQLATAEISSPARAATPMVPEDFRSPLGSPMTSPLEVVRETTLRSSSPLEACAVLRRFLLMRPWLVLLLVLAGLILALVSGSEMLLLFALAAATLALSHLYRSWAKRWSFVKIRLESETHREEVAECVDETFQVVRPIVCANVAVPSGYQIVNDGLLFDGEIRSQLRSYPVGTILEFRAEPLSRWSRFLEARCGASPAQMLENGGIVLLVGLLCCQTLLQVGYIGAAVLCILLLLMLLSPALCTIFLPQLAPYAHGAVSLLFGLLSFFSGMTFWLMPVLALSTHFLLQRRFPHMRAISVSLMLILALLVSLVLVLSISSTLEPEQGSAPEKSARNFTFPTEGDRRPYQSGAVGPGCMTFPTSNASPQELLEKELNSYMPQWQVVRQHRREDLCAQGQCSSADWSTWFAFAGRRGTGLEDTTVLAIRGTKTRLEMIFDLDLWSLQILGIQRLASRVLFVSVPFNAFWNSPHLGSWWFGYKRERYKTIVDYLASLMAKEPARKIYVTGHSLGGGLAHLVAAELQLTAVTLSAPGVVETASLLGLQPQSLQGLTVNVIPSGDPIPANGGTQGGLTVPIKCLAGQGPECHRVFNTICELLRECGDLERRSLPCNFCPREAKRQHGCATLRQNLISRLNLN</sequence>
<feature type="transmembrane region" description="Helical" evidence="2">
    <location>
        <begin position="504"/>
        <end position="525"/>
    </location>
</feature>
<evidence type="ECO:0000313" key="4">
    <source>
        <dbReference type="EMBL" id="CAJ1373472.1"/>
    </source>
</evidence>
<feature type="domain" description="Fungal lipase-type" evidence="3">
    <location>
        <begin position="630"/>
        <end position="733"/>
    </location>
</feature>
<proteinExistence type="predicted"/>
<dbReference type="Pfam" id="PF01764">
    <property type="entry name" value="Lipase_3"/>
    <property type="match status" value="1"/>
</dbReference>
<accession>A0AA36MNE1</accession>
<dbReference type="InterPro" id="IPR002921">
    <property type="entry name" value="Fungal_lipase-type"/>
</dbReference>
<feature type="transmembrane region" description="Helical" evidence="2">
    <location>
        <begin position="267"/>
        <end position="287"/>
    </location>
</feature>
<evidence type="ECO:0000256" key="2">
    <source>
        <dbReference type="SAM" id="Phobius"/>
    </source>
</evidence>
<dbReference type="EMBL" id="CAUJNA010000199">
    <property type="protein sequence ID" value="CAJ1373472.1"/>
    <property type="molecule type" value="Genomic_DNA"/>
</dbReference>
<organism evidence="4 5">
    <name type="scientific">Effrenium voratum</name>
    <dbReference type="NCBI Taxonomy" id="2562239"/>
    <lineage>
        <taxon>Eukaryota</taxon>
        <taxon>Sar</taxon>
        <taxon>Alveolata</taxon>
        <taxon>Dinophyceae</taxon>
        <taxon>Suessiales</taxon>
        <taxon>Symbiodiniaceae</taxon>
        <taxon>Effrenium</taxon>
    </lineage>
</organism>
<evidence type="ECO:0000313" key="5">
    <source>
        <dbReference type="Proteomes" id="UP001178507"/>
    </source>
</evidence>
<dbReference type="InterPro" id="IPR029058">
    <property type="entry name" value="AB_hydrolase_fold"/>
</dbReference>
<dbReference type="AlphaFoldDB" id="A0AA36MNE1"/>
<feature type="transmembrane region" description="Helical" evidence="2">
    <location>
        <begin position="429"/>
        <end position="455"/>
    </location>
</feature>
<feature type="transmembrane region" description="Helical" evidence="2">
    <location>
        <begin position="171"/>
        <end position="190"/>
    </location>
</feature>
<reference evidence="4" key="1">
    <citation type="submission" date="2023-08" db="EMBL/GenBank/DDBJ databases">
        <authorList>
            <person name="Chen Y."/>
            <person name="Shah S."/>
            <person name="Dougan E. K."/>
            <person name="Thang M."/>
            <person name="Chan C."/>
        </authorList>
    </citation>
    <scope>NUCLEOTIDE SEQUENCE</scope>
</reference>
<dbReference type="PANTHER" id="PTHR45856:SF24">
    <property type="entry name" value="FUNGAL LIPASE-LIKE DOMAIN-CONTAINING PROTEIN"/>
    <property type="match status" value="1"/>
</dbReference>
<feature type="transmembrane region" description="Helical" evidence="2">
    <location>
        <begin position="28"/>
        <end position="57"/>
    </location>
</feature>
<dbReference type="GO" id="GO:0006629">
    <property type="term" value="P:lipid metabolic process"/>
    <property type="evidence" value="ECO:0007669"/>
    <property type="project" value="InterPro"/>
</dbReference>
<dbReference type="PANTHER" id="PTHR45856">
    <property type="entry name" value="ALPHA/BETA-HYDROLASES SUPERFAMILY PROTEIN"/>
    <property type="match status" value="1"/>
</dbReference>
<dbReference type="SUPFAM" id="SSF53474">
    <property type="entry name" value="alpha/beta-Hydrolases"/>
    <property type="match status" value="1"/>
</dbReference>
<dbReference type="Gene3D" id="3.40.50.1820">
    <property type="entry name" value="alpha/beta hydrolase"/>
    <property type="match status" value="1"/>
</dbReference>
<feature type="transmembrane region" description="Helical" evidence="2">
    <location>
        <begin position="77"/>
        <end position="104"/>
    </location>
</feature>
<comment type="caution">
    <text evidence="4">The sequence shown here is derived from an EMBL/GenBank/DDBJ whole genome shotgun (WGS) entry which is preliminary data.</text>
</comment>
<evidence type="ECO:0000259" key="3">
    <source>
        <dbReference type="Pfam" id="PF01764"/>
    </source>
</evidence>
<feature type="transmembrane region" description="Helical" evidence="2">
    <location>
        <begin position="461"/>
        <end position="483"/>
    </location>
</feature>
<keyword evidence="5" id="KW-1185">Reference proteome</keyword>
<feature type="transmembrane region" description="Helical" evidence="2">
    <location>
        <begin position="146"/>
        <end position="165"/>
    </location>
</feature>
<gene>
    <name evidence="4" type="ORF">EVOR1521_LOCUS3277</name>
</gene>
<dbReference type="InterPro" id="IPR051218">
    <property type="entry name" value="Sec_MonoDiacylglyc_Lipase"/>
</dbReference>
<keyword evidence="2" id="KW-1133">Transmembrane helix</keyword>
<keyword evidence="2" id="KW-0472">Membrane</keyword>
<evidence type="ECO:0000256" key="1">
    <source>
        <dbReference type="SAM" id="MobiDB-lite"/>
    </source>
</evidence>